<evidence type="ECO:0000259" key="3">
    <source>
        <dbReference type="PROSITE" id="PS50011"/>
    </source>
</evidence>
<dbReference type="InterPro" id="IPR011009">
    <property type="entry name" value="Kinase-like_dom_sf"/>
</dbReference>
<evidence type="ECO:0000256" key="2">
    <source>
        <dbReference type="ARBA" id="ARBA00022840"/>
    </source>
</evidence>
<comment type="caution">
    <text evidence="4">The sequence shown here is derived from an EMBL/GenBank/DDBJ whole genome shotgun (WGS) entry which is preliminary data.</text>
</comment>
<dbReference type="SMART" id="SM00220">
    <property type="entry name" value="S_TKc"/>
    <property type="match status" value="1"/>
</dbReference>
<accession>A0ABR1TVJ1</accession>
<proteinExistence type="predicted"/>
<dbReference type="PROSITE" id="PS50011">
    <property type="entry name" value="PROTEIN_KINASE_DOM"/>
    <property type="match status" value="1"/>
</dbReference>
<keyword evidence="5" id="KW-1185">Reference proteome</keyword>
<dbReference type="InterPro" id="IPR051681">
    <property type="entry name" value="Ser/Thr_Kinases-Pseudokinases"/>
</dbReference>
<dbReference type="PANTHER" id="PTHR44329:SF298">
    <property type="entry name" value="MIXED LINEAGE KINASE DOMAIN-LIKE PROTEIN"/>
    <property type="match status" value="1"/>
</dbReference>
<organism evidence="4 5">
    <name type="scientific">Apiospora phragmitis</name>
    <dbReference type="NCBI Taxonomy" id="2905665"/>
    <lineage>
        <taxon>Eukaryota</taxon>
        <taxon>Fungi</taxon>
        <taxon>Dikarya</taxon>
        <taxon>Ascomycota</taxon>
        <taxon>Pezizomycotina</taxon>
        <taxon>Sordariomycetes</taxon>
        <taxon>Xylariomycetidae</taxon>
        <taxon>Amphisphaeriales</taxon>
        <taxon>Apiosporaceae</taxon>
        <taxon>Apiospora</taxon>
    </lineage>
</organism>
<dbReference type="Gene3D" id="1.10.510.10">
    <property type="entry name" value="Transferase(Phosphotransferase) domain 1"/>
    <property type="match status" value="1"/>
</dbReference>
<dbReference type="Proteomes" id="UP001480595">
    <property type="component" value="Unassembled WGS sequence"/>
</dbReference>
<reference evidence="4 5" key="1">
    <citation type="submission" date="2023-01" db="EMBL/GenBank/DDBJ databases">
        <title>Analysis of 21 Apiospora genomes using comparative genomics revels a genus with tremendous synthesis potential of carbohydrate active enzymes and secondary metabolites.</title>
        <authorList>
            <person name="Sorensen T."/>
        </authorList>
    </citation>
    <scope>NUCLEOTIDE SEQUENCE [LARGE SCALE GENOMIC DNA]</scope>
    <source>
        <strain evidence="4 5">CBS 135458</strain>
    </source>
</reference>
<dbReference type="Pfam" id="PF00069">
    <property type="entry name" value="Pkinase"/>
    <property type="match status" value="1"/>
</dbReference>
<feature type="domain" description="Protein kinase" evidence="3">
    <location>
        <begin position="1"/>
        <end position="232"/>
    </location>
</feature>
<sequence length="246" mass="27949">MLVRLLAYGWDEGPLPYLVLEYADLGSLREFLQANLQSWEEKNRLAVGLASALEMLHACEVIHGDIKLENILAFSSSKRGFDAKLADFGLSCFTALGSRDFRGTHLVSAPEVRTGKAPIGDIVAYEKADVYSYGMAMWEVMDDGGRYYHSPSICKTATEDEIEFARDFLAQLDSREAKITPYAAEFIRNLDMPTYMRNRMVSALEMALVRDPEDRCDIREFRLELDISEEYVCPRYRVLMPLLSNS</sequence>
<dbReference type="SUPFAM" id="SSF56112">
    <property type="entry name" value="Protein kinase-like (PK-like)"/>
    <property type="match status" value="1"/>
</dbReference>
<dbReference type="GeneID" id="92096744"/>
<evidence type="ECO:0000313" key="5">
    <source>
        <dbReference type="Proteomes" id="UP001480595"/>
    </source>
</evidence>
<name>A0ABR1TVJ1_9PEZI</name>
<dbReference type="PRINTS" id="PR00109">
    <property type="entry name" value="TYRKINASE"/>
</dbReference>
<evidence type="ECO:0000313" key="4">
    <source>
        <dbReference type="EMBL" id="KAK8050542.1"/>
    </source>
</evidence>
<dbReference type="InterPro" id="IPR000719">
    <property type="entry name" value="Prot_kinase_dom"/>
</dbReference>
<keyword evidence="2" id="KW-0067">ATP-binding</keyword>
<protein>
    <recommendedName>
        <fullName evidence="3">Protein kinase domain-containing protein</fullName>
    </recommendedName>
</protein>
<dbReference type="PANTHER" id="PTHR44329">
    <property type="entry name" value="SERINE/THREONINE-PROTEIN KINASE TNNI3K-RELATED"/>
    <property type="match status" value="1"/>
</dbReference>
<gene>
    <name evidence="4" type="ORF">PG994_012272</name>
</gene>
<dbReference type="EMBL" id="JAQQWL010000011">
    <property type="protein sequence ID" value="KAK8050542.1"/>
    <property type="molecule type" value="Genomic_DNA"/>
</dbReference>
<dbReference type="RefSeq" id="XP_066712791.1">
    <property type="nucleotide sequence ID" value="XM_066863681.1"/>
</dbReference>
<evidence type="ECO:0000256" key="1">
    <source>
        <dbReference type="ARBA" id="ARBA00022741"/>
    </source>
</evidence>
<keyword evidence="1" id="KW-0547">Nucleotide-binding</keyword>
<dbReference type="InterPro" id="IPR001245">
    <property type="entry name" value="Ser-Thr/Tyr_kinase_cat_dom"/>
</dbReference>